<dbReference type="Gene3D" id="1.10.1200.10">
    <property type="entry name" value="ACP-like"/>
    <property type="match status" value="1"/>
</dbReference>
<protein>
    <recommendedName>
        <fullName evidence="2">Carrier domain-containing protein</fullName>
    </recommendedName>
</protein>
<accession>A0A382CRT8</accession>
<sequence length="79" mass="9374">MPNNIDIEIKKIFFHVFPDLTESNFDWKKKQNDYQDWDSFSQLNLITLIETKFHISISDDELVNIQSAEDALNLVKRSK</sequence>
<dbReference type="InterPro" id="IPR036736">
    <property type="entry name" value="ACP-like_sf"/>
</dbReference>
<organism evidence="1">
    <name type="scientific">marine metagenome</name>
    <dbReference type="NCBI Taxonomy" id="408172"/>
    <lineage>
        <taxon>unclassified sequences</taxon>
        <taxon>metagenomes</taxon>
        <taxon>ecological metagenomes</taxon>
    </lineage>
</organism>
<evidence type="ECO:0008006" key="2">
    <source>
        <dbReference type="Google" id="ProtNLM"/>
    </source>
</evidence>
<evidence type="ECO:0000313" key="1">
    <source>
        <dbReference type="EMBL" id="SVB28532.1"/>
    </source>
</evidence>
<dbReference type="EMBL" id="UINC01035703">
    <property type="protein sequence ID" value="SVB28532.1"/>
    <property type="molecule type" value="Genomic_DNA"/>
</dbReference>
<gene>
    <name evidence="1" type="ORF">METZ01_LOCUS181386</name>
</gene>
<dbReference type="AlphaFoldDB" id="A0A382CRT8"/>
<name>A0A382CRT8_9ZZZZ</name>
<reference evidence="1" key="1">
    <citation type="submission" date="2018-05" db="EMBL/GenBank/DDBJ databases">
        <authorList>
            <person name="Lanie J.A."/>
            <person name="Ng W.-L."/>
            <person name="Kazmierczak K.M."/>
            <person name="Andrzejewski T.M."/>
            <person name="Davidsen T.M."/>
            <person name="Wayne K.J."/>
            <person name="Tettelin H."/>
            <person name="Glass J.I."/>
            <person name="Rusch D."/>
            <person name="Podicherti R."/>
            <person name="Tsui H.-C.T."/>
            <person name="Winkler M.E."/>
        </authorList>
    </citation>
    <scope>NUCLEOTIDE SEQUENCE</scope>
</reference>
<dbReference type="SUPFAM" id="SSF47336">
    <property type="entry name" value="ACP-like"/>
    <property type="match status" value="1"/>
</dbReference>
<proteinExistence type="predicted"/>